<dbReference type="SUPFAM" id="SSF52540">
    <property type="entry name" value="P-loop containing nucleoside triphosphate hydrolases"/>
    <property type="match status" value="1"/>
</dbReference>
<dbReference type="GO" id="GO:0005524">
    <property type="term" value="F:ATP binding"/>
    <property type="evidence" value="ECO:0007669"/>
    <property type="project" value="UniProtKB-KW"/>
</dbReference>
<dbReference type="PROSITE" id="PS00211">
    <property type="entry name" value="ABC_TRANSPORTER_1"/>
    <property type="match status" value="1"/>
</dbReference>
<reference evidence="5 6" key="1">
    <citation type="journal article" date="2015" name="Nature">
        <title>rRNA introns, odd ribosomes, and small enigmatic genomes across a large radiation of phyla.</title>
        <authorList>
            <person name="Brown C.T."/>
            <person name="Hug L.A."/>
            <person name="Thomas B.C."/>
            <person name="Sharon I."/>
            <person name="Castelle C.J."/>
            <person name="Singh A."/>
            <person name="Wilkins M.J."/>
            <person name="Williams K.H."/>
            <person name="Banfield J.F."/>
        </authorList>
    </citation>
    <scope>NUCLEOTIDE SEQUENCE [LARGE SCALE GENOMIC DNA]</scope>
</reference>
<keyword evidence="2" id="KW-0547">Nucleotide-binding</keyword>
<evidence type="ECO:0000256" key="3">
    <source>
        <dbReference type="ARBA" id="ARBA00022840"/>
    </source>
</evidence>
<dbReference type="InterPro" id="IPR027417">
    <property type="entry name" value="P-loop_NTPase"/>
</dbReference>
<sequence length="254" mass="28268">MIDSSLRIEHLQAFAKEKQILYDISCRFEKGKVTVLMGPNGSGKSTLAHVIMGDPKYTTAQNAKTHVSGLFLNKKNILNLPTEEKARLGLFLSFQSPIAIPGVSVKELLRASFQNKKGSNNKSVSALNTRISFFAKTLHIDPNLLNRAIHEEFSGGERKKIELLQALILQPAFAIFDEIDTGVDVDALKIIAKGVRELQKQGSGIVLITHSERILQYIEVDTVMVMVKGKMTHVGSRELIDRINRNGYRDLNTL</sequence>
<dbReference type="SMART" id="SM00382">
    <property type="entry name" value="AAA"/>
    <property type="match status" value="1"/>
</dbReference>
<dbReference type="PROSITE" id="PS50893">
    <property type="entry name" value="ABC_TRANSPORTER_2"/>
    <property type="match status" value="1"/>
</dbReference>
<dbReference type="Gene3D" id="3.40.50.300">
    <property type="entry name" value="P-loop containing nucleotide triphosphate hydrolases"/>
    <property type="match status" value="1"/>
</dbReference>
<proteinExistence type="inferred from homology"/>
<dbReference type="InterPro" id="IPR003439">
    <property type="entry name" value="ABC_transporter-like_ATP-bd"/>
</dbReference>
<evidence type="ECO:0000256" key="2">
    <source>
        <dbReference type="ARBA" id="ARBA00022741"/>
    </source>
</evidence>
<dbReference type="InterPro" id="IPR017871">
    <property type="entry name" value="ABC_transporter-like_CS"/>
</dbReference>
<evidence type="ECO:0000313" key="6">
    <source>
        <dbReference type="Proteomes" id="UP000034617"/>
    </source>
</evidence>
<dbReference type="Pfam" id="PF00005">
    <property type="entry name" value="ABC_tran"/>
    <property type="match status" value="1"/>
</dbReference>
<name>A0A0G1GVT7_9BACT</name>
<gene>
    <name evidence="5" type="ORF">UW22_C0011G0014</name>
</gene>
<dbReference type="EMBL" id="LCHM01000011">
    <property type="protein sequence ID" value="KKT38323.1"/>
    <property type="molecule type" value="Genomic_DNA"/>
</dbReference>
<keyword evidence="3" id="KW-0067">ATP-binding</keyword>
<evidence type="ECO:0000256" key="1">
    <source>
        <dbReference type="ARBA" id="ARBA00006216"/>
    </source>
</evidence>
<organism evidence="5 6">
    <name type="scientific">Candidatus Gottesmanbacteria bacterium GW2011_GWB1_44_11c</name>
    <dbReference type="NCBI Taxonomy" id="1618447"/>
    <lineage>
        <taxon>Bacteria</taxon>
        <taxon>Candidatus Gottesmaniibacteriota</taxon>
    </lineage>
</organism>
<protein>
    <submittedName>
        <fullName evidence="5">FeS assembly ATPase SufC</fullName>
    </submittedName>
</protein>
<dbReference type="PANTHER" id="PTHR43204:SF1">
    <property type="entry name" value="ABC TRANSPORTER I FAMILY MEMBER 6, CHLOROPLASTIC"/>
    <property type="match status" value="1"/>
</dbReference>
<comment type="similarity">
    <text evidence="1">Belongs to the ABC transporter superfamily. Ycf16 family.</text>
</comment>
<evidence type="ECO:0000259" key="4">
    <source>
        <dbReference type="PROSITE" id="PS50893"/>
    </source>
</evidence>
<dbReference type="AlphaFoldDB" id="A0A0G1GVT7"/>
<dbReference type="PANTHER" id="PTHR43204">
    <property type="entry name" value="ABC TRANSPORTER I FAMILY MEMBER 6, CHLOROPLASTIC"/>
    <property type="match status" value="1"/>
</dbReference>
<feature type="domain" description="ABC transporter" evidence="4">
    <location>
        <begin position="6"/>
        <end position="253"/>
    </location>
</feature>
<comment type="caution">
    <text evidence="5">The sequence shown here is derived from an EMBL/GenBank/DDBJ whole genome shotgun (WGS) entry which is preliminary data.</text>
</comment>
<dbReference type="PATRIC" id="fig|1618447.3.peg.436"/>
<dbReference type="GO" id="GO:0016887">
    <property type="term" value="F:ATP hydrolysis activity"/>
    <property type="evidence" value="ECO:0007669"/>
    <property type="project" value="InterPro"/>
</dbReference>
<dbReference type="NCBIfam" id="TIGR01978">
    <property type="entry name" value="sufC"/>
    <property type="match status" value="1"/>
</dbReference>
<dbReference type="InterPro" id="IPR003593">
    <property type="entry name" value="AAA+_ATPase"/>
</dbReference>
<evidence type="ECO:0000313" key="5">
    <source>
        <dbReference type="EMBL" id="KKT38323.1"/>
    </source>
</evidence>
<dbReference type="InterPro" id="IPR010230">
    <property type="entry name" value="FeS-cluster_ATPase_SufC"/>
</dbReference>
<accession>A0A0G1GVT7</accession>
<dbReference type="Proteomes" id="UP000034617">
    <property type="component" value="Unassembled WGS sequence"/>
</dbReference>